<dbReference type="EMBL" id="JAGTJJ010000028">
    <property type="protein sequence ID" value="MDC3985343.1"/>
    <property type="molecule type" value="Genomic_DNA"/>
</dbReference>
<dbReference type="GO" id="GO:0008239">
    <property type="term" value="F:dipeptidyl-peptidase activity"/>
    <property type="evidence" value="ECO:0007669"/>
    <property type="project" value="InterPro"/>
</dbReference>
<evidence type="ECO:0000256" key="1">
    <source>
        <dbReference type="ARBA" id="ARBA00022801"/>
    </source>
</evidence>
<dbReference type="InterPro" id="IPR029058">
    <property type="entry name" value="AB_hydrolase_fold"/>
</dbReference>
<evidence type="ECO:0000313" key="5">
    <source>
        <dbReference type="Proteomes" id="UP001151081"/>
    </source>
</evidence>
<sequence>MRDVIDLKTLPSHLLEWLLDLPPAETRDIVVERDLRVPMPDGTVLLADRHAPRDAKKRPLILVRSPYGRTGPLGVMLGRPFAERGFSVLIQSCRGTFGSGGVLDPFRTEKDDGIATLAWLKEQPWFSGEIATFGPSYLGFVQWAIARDAGSMLKAMSPQITLSNFRDFKYPGETFSLDAMLRWTQLVHIQEKPLHEQMLTRFASRRSFERAFVHLPLSEADRMVLGHRVGFFQDWLEHNAPGDPWWTPVNHTDTVAEVTAPALFIGGFYDIFLPWQLQDYAALVAAGQKPYLTIGPWSHTSRPLFKESIRESLAWFRAHMLGDRSRLREAPVRIYVMGADEWREYPTWPPPGVRTERYHLQPNRGLAPKPPAASSPDHYRYDPADPTPSVGGALLNDESGPQDNRALEARRDVLTYTTPPLDRNVEVIGPVSAELFVQSSLPHTDFFVRLCDVDPSGRSVNLCDGIQRLVPGRPAPRPDGTLAITIELWPTAHRFRRGHRIRVQVSSGAHPRFARNPGSGEPLATATRLLPADQTVHHDPERPSAIVLSVLG</sequence>
<dbReference type="Gene3D" id="1.10.3020.10">
    <property type="entry name" value="alpha-amino acid ester hydrolase ( Helical cap domain)"/>
    <property type="match status" value="1"/>
</dbReference>
<evidence type="ECO:0000259" key="3">
    <source>
        <dbReference type="SMART" id="SM00939"/>
    </source>
</evidence>
<dbReference type="PANTHER" id="PTHR43056:SF10">
    <property type="entry name" value="COCE_NOND FAMILY, PUTATIVE (AFU_ORTHOLOGUE AFUA_7G00600)-RELATED"/>
    <property type="match status" value="1"/>
</dbReference>
<accession>A0A9X4AUJ9</accession>
<dbReference type="InterPro" id="IPR008979">
    <property type="entry name" value="Galactose-bd-like_sf"/>
</dbReference>
<gene>
    <name evidence="4" type="ORF">KEG57_33000</name>
</gene>
<dbReference type="InterPro" id="IPR005674">
    <property type="entry name" value="CocE/Ser_esterase"/>
</dbReference>
<proteinExistence type="predicted"/>
<feature type="region of interest" description="Disordered" evidence="2">
    <location>
        <begin position="362"/>
        <end position="404"/>
    </location>
</feature>
<keyword evidence="5" id="KW-1185">Reference proteome</keyword>
<dbReference type="SUPFAM" id="SSF53474">
    <property type="entry name" value="alpha/beta-Hydrolases"/>
    <property type="match status" value="1"/>
</dbReference>
<dbReference type="SMART" id="SM00939">
    <property type="entry name" value="PepX_C"/>
    <property type="match status" value="1"/>
</dbReference>
<dbReference type="Proteomes" id="UP001151081">
    <property type="component" value="Unassembled WGS sequence"/>
</dbReference>
<evidence type="ECO:0000256" key="2">
    <source>
        <dbReference type="SAM" id="MobiDB-lite"/>
    </source>
</evidence>
<dbReference type="PANTHER" id="PTHR43056">
    <property type="entry name" value="PEPTIDASE S9 PROLYL OLIGOPEPTIDASE"/>
    <property type="match status" value="1"/>
</dbReference>
<feature type="domain" description="Xaa-Pro dipeptidyl-peptidase C-terminal" evidence="3">
    <location>
        <begin position="313"/>
        <end position="547"/>
    </location>
</feature>
<name>A0A9X4AUJ9_9BACT</name>
<dbReference type="AlphaFoldDB" id="A0A9X4AUJ9"/>
<reference evidence="4 5" key="1">
    <citation type="submission" date="2021-04" db="EMBL/GenBank/DDBJ databases">
        <title>Genome analysis of Polyangium sp.</title>
        <authorList>
            <person name="Li Y."/>
            <person name="Wang J."/>
        </authorList>
    </citation>
    <scope>NUCLEOTIDE SEQUENCE [LARGE SCALE GENOMIC DNA]</scope>
    <source>
        <strain evidence="4 5">SDU14</strain>
    </source>
</reference>
<dbReference type="Gene3D" id="2.60.120.260">
    <property type="entry name" value="Galactose-binding domain-like"/>
    <property type="match status" value="1"/>
</dbReference>
<organism evidence="4 5">
    <name type="scientific">Polyangium jinanense</name>
    <dbReference type="NCBI Taxonomy" id="2829994"/>
    <lineage>
        <taxon>Bacteria</taxon>
        <taxon>Pseudomonadati</taxon>
        <taxon>Myxococcota</taxon>
        <taxon>Polyangia</taxon>
        <taxon>Polyangiales</taxon>
        <taxon>Polyangiaceae</taxon>
        <taxon>Polyangium</taxon>
    </lineage>
</organism>
<dbReference type="Gene3D" id="3.40.50.1820">
    <property type="entry name" value="alpha/beta hydrolase"/>
    <property type="match status" value="1"/>
</dbReference>
<dbReference type="NCBIfam" id="TIGR00976">
    <property type="entry name" value="CocE_NonD"/>
    <property type="match status" value="1"/>
</dbReference>
<evidence type="ECO:0000313" key="4">
    <source>
        <dbReference type="EMBL" id="MDC3985343.1"/>
    </source>
</evidence>
<dbReference type="InterPro" id="IPR013736">
    <property type="entry name" value="Xaa-Pro_dipept_C"/>
</dbReference>
<dbReference type="Pfam" id="PF08530">
    <property type="entry name" value="PepX_C"/>
    <property type="match status" value="1"/>
</dbReference>
<keyword evidence="1 4" id="KW-0378">Hydrolase</keyword>
<dbReference type="RefSeq" id="WP_272459182.1">
    <property type="nucleotide sequence ID" value="NZ_JAGTJJ010000028.1"/>
</dbReference>
<dbReference type="InterPro" id="IPR050585">
    <property type="entry name" value="Xaa-Pro_dipeptidyl-ppase/CocE"/>
</dbReference>
<protein>
    <submittedName>
        <fullName evidence="4">CocE/NonD family hydrolase</fullName>
    </submittedName>
</protein>
<comment type="caution">
    <text evidence="4">The sequence shown here is derived from an EMBL/GenBank/DDBJ whole genome shotgun (WGS) entry which is preliminary data.</text>
</comment>
<dbReference type="InterPro" id="IPR000383">
    <property type="entry name" value="Xaa-Pro-like_dom"/>
</dbReference>
<dbReference type="SUPFAM" id="SSF49785">
    <property type="entry name" value="Galactose-binding domain-like"/>
    <property type="match status" value="1"/>
</dbReference>
<dbReference type="Pfam" id="PF02129">
    <property type="entry name" value="Peptidase_S15"/>
    <property type="match status" value="1"/>
</dbReference>